<feature type="region of interest" description="Disordered" evidence="3">
    <location>
        <begin position="204"/>
        <end position="231"/>
    </location>
</feature>
<dbReference type="Proteomes" id="UP000887566">
    <property type="component" value="Unplaced"/>
</dbReference>
<dbReference type="GO" id="GO:0005681">
    <property type="term" value="C:spliceosomal complex"/>
    <property type="evidence" value="ECO:0007669"/>
    <property type="project" value="TreeGrafter"/>
</dbReference>
<dbReference type="GO" id="GO:0000977">
    <property type="term" value="F:RNA polymerase II transcription regulatory region sequence-specific DNA binding"/>
    <property type="evidence" value="ECO:0007669"/>
    <property type="project" value="TreeGrafter"/>
</dbReference>
<feature type="region of interest" description="Disordered" evidence="3">
    <location>
        <begin position="97"/>
        <end position="117"/>
    </location>
</feature>
<dbReference type="PANTHER" id="PTHR45885:SF1">
    <property type="entry name" value="CELL DIVISION CYCLE 5-LIKE PROTEIN"/>
    <property type="match status" value="1"/>
</dbReference>
<keyword evidence="1" id="KW-0238">DNA-binding</keyword>
<feature type="compositionally biased region" description="Polar residues" evidence="3">
    <location>
        <begin position="210"/>
        <end position="219"/>
    </location>
</feature>
<accession>A0A914USF7</accession>
<feature type="compositionally biased region" description="Polar residues" evidence="3">
    <location>
        <begin position="108"/>
        <end position="117"/>
    </location>
</feature>
<evidence type="ECO:0000313" key="6">
    <source>
        <dbReference type="WBParaSite" id="PSAMB.scaffold12168size2912.g34684.t1"/>
    </source>
</evidence>
<dbReference type="GO" id="GO:0000981">
    <property type="term" value="F:DNA-binding transcription factor activity, RNA polymerase II-specific"/>
    <property type="evidence" value="ECO:0007669"/>
    <property type="project" value="TreeGrafter"/>
</dbReference>
<dbReference type="Pfam" id="PF11831">
    <property type="entry name" value="Myb_Cef"/>
    <property type="match status" value="1"/>
</dbReference>
<evidence type="ECO:0000256" key="1">
    <source>
        <dbReference type="ARBA" id="ARBA00023125"/>
    </source>
</evidence>
<evidence type="ECO:0000259" key="4">
    <source>
        <dbReference type="Pfam" id="PF11831"/>
    </source>
</evidence>
<feature type="compositionally biased region" description="Basic and acidic residues" evidence="3">
    <location>
        <begin position="18"/>
        <end position="61"/>
    </location>
</feature>
<dbReference type="AlphaFoldDB" id="A0A914USF7"/>
<sequence>IPFEKEVPAGFNDPGDDVYDKDRINYRRQTRADLDGPRRDRQEADARKKDRDKLKKRRAEENPESIFNKPADKKRSKLVLPSPQISDRELEQIVKVGKASETARETAESTGENGASSTLLSDYTFQAATAGAGLRTPRTPATNRDTVTEEALNLLALNNVETPLKGGLNTPLHDVDFQGVTPRRQVTQTPNTVLGTPATQRAITDGMTPGNFTPRSAASATPGGASIAGQTPYRDRLNINESDLMEGGSSSATEIRHQLRKSLKALPRPRNDYEIVAPDDEDDAETVDTSAEWVEDASDVDEKRRDRIRKQHEAEWKRQSHAVQRELPRPVDVNDSILRPTSQISGDLQKAEELVKREMLLMLHYDCLFNPTN</sequence>
<feature type="domain" description="Pre-mRNA splicing factor component Cdc5p/Cef1 C-terminal" evidence="4">
    <location>
        <begin position="189"/>
        <end position="372"/>
    </location>
</feature>
<dbReference type="InterPro" id="IPR047242">
    <property type="entry name" value="CDC5L/Cef1"/>
</dbReference>
<evidence type="ECO:0000256" key="3">
    <source>
        <dbReference type="SAM" id="MobiDB-lite"/>
    </source>
</evidence>
<protein>
    <submittedName>
        <fullName evidence="6">Pre-mRNA splicing factor component Cdc5p/Cef1 C-terminal domain-containing protein</fullName>
    </submittedName>
</protein>
<dbReference type="GO" id="GO:0000398">
    <property type="term" value="P:mRNA splicing, via spliceosome"/>
    <property type="evidence" value="ECO:0007669"/>
    <property type="project" value="InterPro"/>
</dbReference>
<name>A0A914USF7_9BILA</name>
<dbReference type="GO" id="GO:0000974">
    <property type="term" value="C:Prp19 complex"/>
    <property type="evidence" value="ECO:0007669"/>
    <property type="project" value="InterPro"/>
</dbReference>
<proteinExistence type="predicted"/>
<organism evidence="5 6">
    <name type="scientific">Plectus sambesii</name>
    <dbReference type="NCBI Taxonomy" id="2011161"/>
    <lineage>
        <taxon>Eukaryota</taxon>
        <taxon>Metazoa</taxon>
        <taxon>Ecdysozoa</taxon>
        <taxon>Nematoda</taxon>
        <taxon>Chromadorea</taxon>
        <taxon>Plectida</taxon>
        <taxon>Plectina</taxon>
        <taxon>Plectoidea</taxon>
        <taxon>Plectidae</taxon>
        <taxon>Plectus</taxon>
    </lineage>
</organism>
<dbReference type="PANTHER" id="PTHR45885">
    <property type="entry name" value="CELL DIVISION CYCLE 5-LIKE PROTEIN"/>
    <property type="match status" value="1"/>
</dbReference>
<keyword evidence="5" id="KW-1185">Reference proteome</keyword>
<reference evidence="6" key="1">
    <citation type="submission" date="2022-11" db="UniProtKB">
        <authorList>
            <consortium name="WormBaseParasite"/>
        </authorList>
    </citation>
    <scope>IDENTIFICATION</scope>
</reference>
<feature type="region of interest" description="Disordered" evidence="3">
    <location>
        <begin position="1"/>
        <end position="78"/>
    </location>
</feature>
<evidence type="ECO:0000313" key="5">
    <source>
        <dbReference type="Proteomes" id="UP000887566"/>
    </source>
</evidence>
<dbReference type="InterPro" id="IPR021786">
    <property type="entry name" value="Cdc5p/Cef1_C"/>
</dbReference>
<evidence type="ECO:0000256" key="2">
    <source>
        <dbReference type="ARBA" id="ARBA00023242"/>
    </source>
</evidence>
<dbReference type="WBParaSite" id="PSAMB.scaffold12168size2912.g34684.t1">
    <property type="protein sequence ID" value="PSAMB.scaffold12168size2912.g34684.t1"/>
    <property type="gene ID" value="PSAMB.scaffold12168size2912.g34684"/>
</dbReference>
<keyword evidence="2" id="KW-0539">Nucleus</keyword>